<name>A0A9W3CSR1_RAPSA</name>
<dbReference type="KEGG" id="rsz:130504001"/>
<feature type="domain" description="TOD1/MUCI70 glycosyltransferase-like" evidence="3">
    <location>
        <begin position="538"/>
        <end position="857"/>
    </location>
</feature>
<feature type="compositionally biased region" description="Basic and acidic residues" evidence="1">
    <location>
        <begin position="465"/>
        <end position="483"/>
    </location>
</feature>
<keyword evidence="2" id="KW-0812">Transmembrane</keyword>
<accession>A0A9W3CSR1</accession>
<evidence type="ECO:0000256" key="2">
    <source>
        <dbReference type="SAM" id="Phobius"/>
    </source>
</evidence>
<dbReference type="InterPro" id="IPR006852">
    <property type="entry name" value="TOD1_MUCI70"/>
</dbReference>
<feature type="domain" description="Essential protein Yae1 N-terminal" evidence="4">
    <location>
        <begin position="72"/>
        <end position="109"/>
    </location>
</feature>
<evidence type="ECO:0000256" key="1">
    <source>
        <dbReference type="SAM" id="MobiDB-lite"/>
    </source>
</evidence>
<dbReference type="Pfam" id="PF09811">
    <property type="entry name" value="Yae1_N"/>
    <property type="match status" value="1"/>
</dbReference>
<dbReference type="PANTHER" id="PTHR12956:SF24">
    <property type="entry name" value="TRANSMEMBRANE PROTEIN (DUF616)"/>
    <property type="match status" value="1"/>
</dbReference>
<dbReference type="OrthoDB" id="1905162at2759"/>
<keyword evidence="5" id="KW-1185">Reference proteome</keyword>
<keyword evidence="2" id="KW-0472">Membrane</keyword>
<dbReference type="Proteomes" id="UP000504610">
    <property type="component" value="Unplaced"/>
</dbReference>
<dbReference type="AlphaFoldDB" id="A0A9W3CSR1"/>
<dbReference type="InterPro" id="IPR048354">
    <property type="entry name" value="TOD1_MUCI70_glycTrfase_dom"/>
</dbReference>
<feature type="region of interest" description="Disordered" evidence="1">
    <location>
        <begin position="438"/>
        <end position="521"/>
    </location>
</feature>
<feature type="compositionally biased region" description="Acidic residues" evidence="1">
    <location>
        <begin position="450"/>
        <end position="464"/>
    </location>
</feature>
<reference evidence="6" key="1">
    <citation type="submission" date="2025-08" db="UniProtKB">
        <authorList>
            <consortium name="RefSeq"/>
        </authorList>
    </citation>
    <scope>IDENTIFICATION</scope>
    <source>
        <tissue evidence="6">Leaf</tissue>
    </source>
</reference>
<dbReference type="RefSeq" id="XP_056854550.1">
    <property type="nucleotide sequence ID" value="XM_056998570.1"/>
</dbReference>
<gene>
    <name evidence="6" type="primary">LOC130504001</name>
</gene>
<proteinExistence type="predicted"/>
<feature type="region of interest" description="Disordered" evidence="1">
    <location>
        <begin position="1"/>
        <end position="57"/>
    </location>
</feature>
<dbReference type="InterPro" id="IPR019191">
    <property type="entry name" value="Essential_protein_Yae1_N"/>
</dbReference>
<dbReference type="GeneID" id="130504001"/>
<keyword evidence="2" id="KW-1133">Transmembrane helix</keyword>
<feature type="transmembrane region" description="Helical" evidence="2">
    <location>
        <begin position="288"/>
        <end position="311"/>
    </location>
</feature>
<feature type="region of interest" description="Disordered" evidence="1">
    <location>
        <begin position="161"/>
        <end position="186"/>
    </location>
</feature>
<dbReference type="Pfam" id="PF04765">
    <property type="entry name" value="TOD1_MUCI70"/>
    <property type="match status" value="1"/>
</dbReference>
<feature type="compositionally biased region" description="Gly residues" evidence="1">
    <location>
        <begin position="169"/>
        <end position="185"/>
    </location>
</feature>
<evidence type="ECO:0000313" key="6">
    <source>
        <dbReference type="RefSeq" id="XP_056854550.1"/>
    </source>
</evidence>
<protein>
    <submittedName>
        <fullName evidence="6">Uncharacterized protein LOC130504001</fullName>
    </submittedName>
</protein>
<feature type="region of interest" description="Disordered" evidence="1">
    <location>
        <begin position="363"/>
        <end position="386"/>
    </location>
</feature>
<evidence type="ECO:0000313" key="5">
    <source>
        <dbReference type="Proteomes" id="UP000504610"/>
    </source>
</evidence>
<dbReference type="PANTHER" id="PTHR12956">
    <property type="entry name" value="ALKALINE CERAMIDASE-RELATED"/>
    <property type="match status" value="1"/>
</dbReference>
<evidence type="ECO:0000259" key="4">
    <source>
        <dbReference type="Pfam" id="PF09811"/>
    </source>
</evidence>
<evidence type="ECO:0000259" key="3">
    <source>
        <dbReference type="Pfam" id="PF04765"/>
    </source>
</evidence>
<organism evidence="5 6">
    <name type="scientific">Raphanus sativus</name>
    <name type="common">Radish</name>
    <name type="synonym">Raphanus raphanistrum var. sativus</name>
    <dbReference type="NCBI Taxonomy" id="3726"/>
    <lineage>
        <taxon>Eukaryota</taxon>
        <taxon>Viridiplantae</taxon>
        <taxon>Streptophyta</taxon>
        <taxon>Embryophyta</taxon>
        <taxon>Tracheophyta</taxon>
        <taxon>Spermatophyta</taxon>
        <taxon>Magnoliopsida</taxon>
        <taxon>eudicotyledons</taxon>
        <taxon>Gunneridae</taxon>
        <taxon>Pentapetalae</taxon>
        <taxon>rosids</taxon>
        <taxon>malvids</taxon>
        <taxon>Brassicales</taxon>
        <taxon>Brassicaceae</taxon>
        <taxon>Brassiceae</taxon>
        <taxon>Raphanus</taxon>
    </lineage>
</organism>
<sequence length="872" mass="97880">MESPRDGKSNFAKELYGESLEVSKPGTESSLALGNLENGDGSFYGSSDEEPSEAYSMKKDTENRREKFHMLGYRDGISAGQEAAAQEGYNVGYKESVLAGYKFGIVRGVSSALAFLPDELREKVIDEQETRDKFKKLHSSVHALSTETALKLFYGALTTKQGEEKSGEEGPGSSLGSGSGSGSGSGCVSATNDLGSYVTELSSLLDKSPKIKVRLDAYTACFKSASPLPLNMPQYRQSGTDRFSVRGGSASDHVAIGIRNGVGGGATQHHGKTNRWRRSVRPERIRRLGIGTAVFVLCLVLVVTVLAYYYISGFANNDYDDNKGLDSFEGDFLTNVTRIEPGKVLEFGHGSVVHGRDSRYWDKDDRRRDDDYNEDEVEEHNKPKVPVKGLDSKGMIGFYNEAGRNELDKYEAEYQASLVKGVVGGGDHEAVAVDMDPDADDAIDSHDSQGDEYVDSGHDDDDNDNEKPHKEKSTEGDTSKRESSLVGKGGSKSGKTSRSDTKRRGRGRRSSACEMKLLNSSQPIVEPLNTRKSARFSLQYVENEDKPDGDEQWVPRFAGHQSLQEREDSFLAQDKKIHCGFVKAPKGSPTTGFDLTEDDTNYISRCHIAVISCIFGNSDRLRPPANKMISRLSRKNVCFIVFVDEITMQTLSAEGHAPDRAGFIGLWKLVVVKNLPYTDMRRVGKIPKLLPHRLFPSARYSIWLDSKLRLQLDPLLILEYFLWRKGHEYAISNHYDRHCLWEEVAQNKKLNKYNHTVIDQQFEFYKADGLTRFNASDPFKLLPSNVPEGSFIVRAHTPMSNLFSCLWFNEVERFTPRDQLSFAYTYQKLRRMNPDKPFNLHMFKDCERRKIAKLFRHRSEEKRNLIQAALQQ</sequence>